<dbReference type="EMBL" id="KQ460470">
    <property type="protein sequence ID" value="KPJ14582.1"/>
    <property type="molecule type" value="Genomic_DNA"/>
</dbReference>
<reference evidence="2 3" key="1">
    <citation type="journal article" date="2015" name="Nat. Commun.">
        <title>Outbred genome sequencing and CRISPR/Cas9 gene editing in butterflies.</title>
        <authorList>
            <person name="Li X."/>
            <person name="Fan D."/>
            <person name="Zhang W."/>
            <person name="Liu G."/>
            <person name="Zhang L."/>
            <person name="Zhao L."/>
            <person name="Fang X."/>
            <person name="Chen L."/>
            <person name="Dong Y."/>
            <person name="Chen Y."/>
            <person name="Ding Y."/>
            <person name="Zhao R."/>
            <person name="Feng M."/>
            <person name="Zhu Y."/>
            <person name="Feng Y."/>
            <person name="Jiang X."/>
            <person name="Zhu D."/>
            <person name="Xiang H."/>
            <person name="Feng X."/>
            <person name="Li S."/>
            <person name="Wang J."/>
            <person name="Zhang G."/>
            <person name="Kronforst M.R."/>
            <person name="Wang W."/>
        </authorList>
    </citation>
    <scope>NUCLEOTIDE SEQUENCE [LARGE SCALE GENOMIC DNA]</scope>
    <source>
        <strain evidence="2">Ya'a_city_454_Pm</strain>
        <tissue evidence="2">Whole body</tissue>
    </source>
</reference>
<accession>A0A0N1IPI8</accession>
<name>A0A0N1IPI8_PAPMA</name>
<dbReference type="AlphaFoldDB" id="A0A0N1IPI8"/>
<keyword evidence="3" id="KW-1185">Reference proteome</keyword>
<evidence type="ECO:0000256" key="1">
    <source>
        <dbReference type="SAM" id="MobiDB-lite"/>
    </source>
</evidence>
<dbReference type="Proteomes" id="UP000053240">
    <property type="component" value="Unassembled WGS sequence"/>
</dbReference>
<proteinExistence type="predicted"/>
<evidence type="ECO:0000313" key="3">
    <source>
        <dbReference type="Proteomes" id="UP000053240"/>
    </source>
</evidence>
<dbReference type="InParanoid" id="A0A0N1IPI8"/>
<sequence length="540" mass="60588">MQNKVTNAGWHADLCHQALVESDLIWFATSASTPVPEENTEAMYVRNNNSTNQRSEGDVEEIKVNKNVVNVGWHVIPCHQTLTESGLVWPASPTLSSAPERENKNVHARGTTNSTHLYYQWSESGVGENKENKNVTNVGRHAYLCRQTLAESSLAWSASSAPLLVPERKNGIRCATDTISSIKWRGKRTEKRVNENGENKKVTKEGWRAYLCHQPQTEGGPLWTASAISFSEPERSTGTKYNRDKASSITEIKRININTIFSSERGKRNIAAIQRKSERSKKTLLKLTGSIIILGICKIMVQILRQKWPSTSAAFLRLIKSPTHKYVYPRPTSKTEMLGALQTAPISGLQRPEGGVKENEENKNVTNEGWHAYPCHQALVEGGHVWPASSTPSSVPEKNNDAMDTTNSINLRGQRPERGVKKNGAHKIVIKEGWRTYRCHQPYTEGGLVWTASFIPFPDPNKFTGIKHNRGKAISINEIKTKNVNTFSSRRGKRNKVVIHRKPEKCKKIILSRYGLSHLEIVKQSCKYCCKNGQVPVRLP</sequence>
<protein>
    <submittedName>
        <fullName evidence="2">Uncharacterized protein</fullName>
    </submittedName>
</protein>
<feature type="region of interest" description="Disordered" evidence="1">
    <location>
        <begin position="387"/>
        <end position="410"/>
    </location>
</feature>
<feature type="compositionally biased region" description="Polar residues" evidence="1">
    <location>
        <begin position="388"/>
        <end position="410"/>
    </location>
</feature>
<gene>
    <name evidence="2" type="ORF">RR48_01323</name>
</gene>
<evidence type="ECO:0000313" key="2">
    <source>
        <dbReference type="EMBL" id="KPJ14582.1"/>
    </source>
</evidence>
<organism evidence="2 3">
    <name type="scientific">Papilio machaon</name>
    <name type="common">Old World swallowtail butterfly</name>
    <dbReference type="NCBI Taxonomy" id="76193"/>
    <lineage>
        <taxon>Eukaryota</taxon>
        <taxon>Metazoa</taxon>
        <taxon>Ecdysozoa</taxon>
        <taxon>Arthropoda</taxon>
        <taxon>Hexapoda</taxon>
        <taxon>Insecta</taxon>
        <taxon>Pterygota</taxon>
        <taxon>Neoptera</taxon>
        <taxon>Endopterygota</taxon>
        <taxon>Lepidoptera</taxon>
        <taxon>Glossata</taxon>
        <taxon>Ditrysia</taxon>
        <taxon>Papilionoidea</taxon>
        <taxon>Papilionidae</taxon>
        <taxon>Papilioninae</taxon>
        <taxon>Papilio</taxon>
    </lineage>
</organism>